<evidence type="ECO:0000256" key="3">
    <source>
        <dbReference type="ARBA" id="ARBA00022679"/>
    </source>
</evidence>
<dbReference type="Proteomes" id="UP001064632">
    <property type="component" value="Chromosome"/>
</dbReference>
<feature type="domain" description="Methyltransferase" evidence="6">
    <location>
        <begin position="53"/>
        <end position="141"/>
    </location>
</feature>
<keyword evidence="2 7" id="KW-0489">Methyltransferase</keyword>
<evidence type="ECO:0000313" key="8">
    <source>
        <dbReference type="Proteomes" id="UP001064632"/>
    </source>
</evidence>
<comment type="catalytic activity">
    <reaction evidence="5">
        <text>phosphoethanolamine + S-adenosyl-L-methionine = N-methylethanolamine phosphate + S-adenosyl-L-homocysteine + H(+)</text>
        <dbReference type="Rhea" id="RHEA:20365"/>
        <dbReference type="ChEBI" id="CHEBI:15378"/>
        <dbReference type="ChEBI" id="CHEBI:57781"/>
        <dbReference type="ChEBI" id="CHEBI:57856"/>
        <dbReference type="ChEBI" id="CHEBI:58190"/>
        <dbReference type="ChEBI" id="CHEBI:59789"/>
        <dbReference type="EC" id="2.1.1.103"/>
    </reaction>
    <physiologicalReaction direction="left-to-right" evidence="5">
        <dbReference type="Rhea" id="RHEA:20366"/>
    </physiologicalReaction>
</comment>
<evidence type="ECO:0000259" key="6">
    <source>
        <dbReference type="Pfam" id="PF13649"/>
    </source>
</evidence>
<keyword evidence="3" id="KW-0808">Transferase</keyword>
<dbReference type="Gene3D" id="3.40.50.150">
    <property type="entry name" value="Vaccinia Virus protein VP39"/>
    <property type="match status" value="1"/>
</dbReference>
<dbReference type="PANTHER" id="PTHR44307">
    <property type="entry name" value="PHOSPHOETHANOLAMINE METHYLTRANSFERASE"/>
    <property type="match status" value="1"/>
</dbReference>
<comment type="pathway">
    <text evidence="4">Phospholipid metabolism.</text>
</comment>
<dbReference type="Pfam" id="PF13649">
    <property type="entry name" value="Methyltransf_25"/>
    <property type="match status" value="1"/>
</dbReference>
<sequence length="279" mass="30099">MNAATAIPTDQRQLWNGPAGQAWVESQDLLDRMFLPFETVLVDAIGPAAGGPVLDIGCGTGATTLAIARRLGIPVVGLDISEPMIALARERSARENLPAHFIAADGQTHEFEPARFQRIVSRFGIMFFDDPVAAFANLRRAATRDAQLHGIAWRSVADNPFMTTAERAAAPLLPALPPRVADAPGQFAFADPQRVERLLHAAGWSAISLTPLDVECSIPASDLERYAGRLGPVGIALQAVDEQTRRQVSDTLRAAFEPFVHGDTVRFVAACWMITARNA</sequence>
<reference evidence="7" key="1">
    <citation type="submission" date="2022-09" db="EMBL/GenBank/DDBJ databases">
        <title>Tahibacter sp. nov., isolated from a fresh water.</title>
        <authorList>
            <person name="Baek J.H."/>
            <person name="Lee J.K."/>
            <person name="Kim J.M."/>
            <person name="Jeon C.O."/>
        </authorList>
    </citation>
    <scope>NUCLEOTIDE SEQUENCE</scope>
    <source>
        <strain evidence="7">W38</strain>
    </source>
</reference>
<dbReference type="GO" id="GO:0008168">
    <property type="term" value="F:methyltransferase activity"/>
    <property type="evidence" value="ECO:0007669"/>
    <property type="project" value="UniProtKB-KW"/>
</dbReference>
<evidence type="ECO:0000256" key="1">
    <source>
        <dbReference type="ARBA" id="ARBA00005189"/>
    </source>
</evidence>
<dbReference type="CDD" id="cd02440">
    <property type="entry name" value="AdoMet_MTases"/>
    <property type="match status" value="1"/>
</dbReference>
<dbReference type="RefSeq" id="WP_261697531.1">
    <property type="nucleotide sequence ID" value="NZ_CP104694.1"/>
</dbReference>
<evidence type="ECO:0000256" key="5">
    <source>
        <dbReference type="ARBA" id="ARBA00047622"/>
    </source>
</evidence>
<protein>
    <submittedName>
        <fullName evidence="7">Class I SAM-dependent methyltransferase</fullName>
    </submittedName>
</protein>
<dbReference type="InterPro" id="IPR041698">
    <property type="entry name" value="Methyltransf_25"/>
</dbReference>
<gene>
    <name evidence="7" type="ORF">N4264_13360</name>
</gene>
<name>A0ABY6BLD7_9GAMM</name>
<comment type="pathway">
    <text evidence="1">Lipid metabolism.</text>
</comment>
<dbReference type="SUPFAM" id="SSF53335">
    <property type="entry name" value="S-adenosyl-L-methionine-dependent methyltransferases"/>
    <property type="match status" value="1"/>
</dbReference>
<proteinExistence type="predicted"/>
<dbReference type="InterPro" id="IPR029063">
    <property type="entry name" value="SAM-dependent_MTases_sf"/>
</dbReference>
<evidence type="ECO:0000313" key="7">
    <source>
        <dbReference type="EMBL" id="UXI70584.1"/>
    </source>
</evidence>
<keyword evidence="8" id="KW-1185">Reference proteome</keyword>
<evidence type="ECO:0000256" key="2">
    <source>
        <dbReference type="ARBA" id="ARBA00022603"/>
    </source>
</evidence>
<dbReference type="EMBL" id="CP104694">
    <property type="protein sequence ID" value="UXI70584.1"/>
    <property type="molecule type" value="Genomic_DNA"/>
</dbReference>
<evidence type="ECO:0000256" key="4">
    <source>
        <dbReference type="ARBA" id="ARBA00025707"/>
    </source>
</evidence>
<organism evidence="7 8">
    <name type="scientific">Tahibacter amnicola</name>
    <dbReference type="NCBI Taxonomy" id="2976241"/>
    <lineage>
        <taxon>Bacteria</taxon>
        <taxon>Pseudomonadati</taxon>
        <taxon>Pseudomonadota</taxon>
        <taxon>Gammaproteobacteria</taxon>
        <taxon>Lysobacterales</taxon>
        <taxon>Rhodanobacteraceae</taxon>
        <taxon>Tahibacter</taxon>
    </lineage>
</organism>
<accession>A0ABY6BLD7</accession>
<dbReference type="GO" id="GO:0032259">
    <property type="term" value="P:methylation"/>
    <property type="evidence" value="ECO:0007669"/>
    <property type="project" value="UniProtKB-KW"/>
</dbReference>
<dbReference type="PANTHER" id="PTHR44307:SF2">
    <property type="entry name" value="PHOSPHOETHANOLAMINE METHYLTRANSFERASE ISOFORM X1"/>
    <property type="match status" value="1"/>
</dbReference>